<dbReference type="CDD" id="cd03216">
    <property type="entry name" value="ABC_Carb_Monos_I"/>
    <property type="match status" value="1"/>
</dbReference>
<organism evidence="6 7">
    <name type="scientific">Candidatus Segetimicrobium genomatis</name>
    <dbReference type="NCBI Taxonomy" id="2569760"/>
    <lineage>
        <taxon>Bacteria</taxon>
        <taxon>Bacillati</taxon>
        <taxon>Candidatus Sysuimicrobiota</taxon>
        <taxon>Candidatus Sysuimicrobiia</taxon>
        <taxon>Candidatus Sysuimicrobiales</taxon>
        <taxon>Candidatus Segetimicrobiaceae</taxon>
        <taxon>Candidatus Segetimicrobium</taxon>
    </lineage>
</organism>
<reference evidence="6 7" key="1">
    <citation type="journal article" date="2019" name="Nat. Microbiol.">
        <title>Mediterranean grassland soil C-N compound turnover is dependent on rainfall and depth, and is mediated by genomically divergent microorganisms.</title>
        <authorList>
            <person name="Diamond S."/>
            <person name="Andeer P.F."/>
            <person name="Li Z."/>
            <person name="Crits-Christoph A."/>
            <person name="Burstein D."/>
            <person name="Anantharaman K."/>
            <person name="Lane K.R."/>
            <person name="Thomas B.C."/>
            <person name="Pan C."/>
            <person name="Northen T.R."/>
            <person name="Banfield J.F."/>
        </authorList>
    </citation>
    <scope>NUCLEOTIDE SEQUENCE [LARGE SCALE GENOMIC DNA]</scope>
    <source>
        <strain evidence="6">NP_6</strain>
    </source>
</reference>
<evidence type="ECO:0000256" key="2">
    <source>
        <dbReference type="ARBA" id="ARBA00022737"/>
    </source>
</evidence>
<keyword evidence="3" id="KW-0547">Nucleotide-binding</keyword>
<dbReference type="Pfam" id="PF00005">
    <property type="entry name" value="ABC_tran"/>
    <property type="match status" value="1"/>
</dbReference>
<dbReference type="Proteomes" id="UP000318093">
    <property type="component" value="Unassembled WGS sequence"/>
</dbReference>
<dbReference type="PROSITE" id="PS50893">
    <property type="entry name" value="ABC_TRANSPORTER_2"/>
    <property type="match status" value="1"/>
</dbReference>
<keyword evidence="2" id="KW-0677">Repeat</keyword>
<dbReference type="SMART" id="SM00382">
    <property type="entry name" value="AAA"/>
    <property type="match status" value="1"/>
</dbReference>
<dbReference type="AlphaFoldDB" id="A0A537J5V5"/>
<dbReference type="InterPro" id="IPR003439">
    <property type="entry name" value="ABC_transporter-like_ATP-bd"/>
</dbReference>
<sequence length="308" mass="33887">MPRVEAIDVSKSFGGVHALQEASFEADGGEVHALVGENGASKSTLIRILSGLLRLDRGQLRVDGQRVRIDRPSAAQRLGIGTVFQELTLLPHMTVAENLLLRREPRDRFGLIRPRELSRQTAELLSGLGLPELDVDSVMSGLPLAQRQLLEIAKVVSRAPRILLFDEPTSALAEREVTWLMDLIRRLRDGGRTIVFTSHRWNEVHDISDRITIFRNGQRVGTFAAADIDENRAVELMTGRHVSAVFPPLPPLGAPEPVLEVRGLAAGRVQGLDVTLHRGEILGIGGLQGQGQRDLFLSLFGAQRQLLE</sequence>
<dbReference type="EMBL" id="VBAN01000372">
    <property type="protein sequence ID" value="TMI78938.1"/>
    <property type="molecule type" value="Genomic_DNA"/>
</dbReference>
<dbReference type="InterPro" id="IPR003593">
    <property type="entry name" value="AAA+_ATPase"/>
</dbReference>
<evidence type="ECO:0000313" key="7">
    <source>
        <dbReference type="Proteomes" id="UP000318093"/>
    </source>
</evidence>
<feature type="non-terminal residue" evidence="6">
    <location>
        <position position="308"/>
    </location>
</feature>
<comment type="caution">
    <text evidence="6">The sequence shown here is derived from an EMBL/GenBank/DDBJ whole genome shotgun (WGS) entry which is preliminary data.</text>
</comment>
<evidence type="ECO:0000313" key="6">
    <source>
        <dbReference type="EMBL" id="TMI78938.1"/>
    </source>
</evidence>
<evidence type="ECO:0000259" key="5">
    <source>
        <dbReference type="PROSITE" id="PS50893"/>
    </source>
</evidence>
<dbReference type="Gene3D" id="3.40.50.300">
    <property type="entry name" value="P-loop containing nucleotide triphosphate hydrolases"/>
    <property type="match status" value="1"/>
</dbReference>
<protein>
    <submittedName>
        <fullName evidence="6">Sugar ABC transporter ATP-binding protein</fullName>
    </submittedName>
</protein>
<dbReference type="PANTHER" id="PTHR43790">
    <property type="entry name" value="CARBOHYDRATE TRANSPORT ATP-BINDING PROTEIN MG119-RELATED"/>
    <property type="match status" value="1"/>
</dbReference>
<keyword evidence="4 6" id="KW-0067">ATP-binding</keyword>
<feature type="domain" description="ABC transporter" evidence="5">
    <location>
        <begin position="4"/>
        <end position="241"/>
    </location>
</feature>
<evidence type="ECO:0000256" key="1">
    <source>
        <dbReference type="ARBA" id="ARBA00022448"/>
    </source>
</evidence>
<accession>A0A537J5V5</accession>
<evidence type="ECO:0000256" key="4">
    <source>
        <dbReference type="ARBA" id="ARBA00022840"/>
    </source>
</evidence>
<dbReference type="InterPro" id="IPR027417">
    <property type="entry name" value="P-loop_NTPase"/>
</dbReference>
<keyword evidence="1" id="KW-0813">Transport</keyword>
<dbReference type="InterPro" id="IPR050107">
    <property type="entry name" value="ABC_carbohydrate_import_ATPase"/>
</dbReference>
<gene>
    <name evidence="6" type="ORF">E6H03_11175</name>
</gene>
<proteinExistence type="predicted"/>
<dbReference type="GO" id="GO:0016887">
    <property type="term" value="F:ATP hydrolysis activity"/>
    <property type="evidence" value="ECO:0007669"/>
    <property type="project" value="InterPro"/>
</dbReference>
<name>A0A537J5V5_9BACT</name>
<evidence type="ECO:0000256" key="3">
    <source>
        <dbReference type="ARBA" id="ARBA00022741"/>
    </source>
</evidence>
<dbReference type="PANTHER" id="PTHR43790:SF9">
    <property type="entry name" value="GALACTOFURANOSE TRANSPORTER ATP-BINDING PROTEIN YTFR"/>
    <property type="match status" value="1"/>
</dbReference>
<dbReference type="SUPFAM" id="SSF52540">
    <property type="entry name" value="P-loop containing nucleoside triphosphate hydrolases"/>
    <property type="match status" value="1"/>
</dbReference>
<dbReference type="GO" id="GO:0005524">
    <property type="term" value="F:ATP binding"/>
    <property type="evidence" value="ECO:0007669"/>
    <property type="project" value="UniProtKB-KW"/>
</dbReference>